<sequence>MEPCLLKTSSLLAPEEIGTREQHVTPTLYQSYHIGGHGNGIGGKQANGSPDGKRSAPLMDTRNTRGVTGKY</sequence>
<dbReference type="AlphaFoldDB" id="A0A2H1W6U7"/>
<dbReference type="EMBL" id="ODYU01006646">
    <property type="protein sequence ID" value="SOQ48676.1"/>
    <property type="molecule type" value="Genomic_DNA"/>
</dbReference>
<protein>
    <submittedName>
        <fullName evidence="2">SFRICE_007358</fullName>
    </submittedName>
</protein>
<name>A0A2H1W6U7_SPOFR</name>
<feature type="compositionally biased region" description="Gly residues" evidence="1">
    <location>
        <begin position="35"/>
        <end position="45"/>
    </location>
</feature>
<evidence type="ECO:0000313" key="2">
    <source>
        <dbReference type="EMBL" id="SOQ48676.1"/>
    </source>
</evidence>
<organism evidence="2">
    <name type="scientific">Spodoptera frugiperda</name>
    <name type="common">Fall armyworm</name>
    <dbReference type="NCBI Taxonomy" id="7108"/>
    <lineage>
        <taxon>Eukaryota</taxon>
        <taxon>Metazoa</taxon>
        <taxon>Ecdysozoa</taxon>
        <taxon>Arthropoda</taxon>
        <taxon>Hexapoda</taxon>
        <taxon>Insecta</taxon>
        <taxon>Pterygota</taxon>
        <taxon>Neoptera</taxon>
        <taxon>Endopterygota</taxon>
        <taxon>Lepidoptera</taxon>
        <taxon>Glossata</taxon>
        <taxon>Ditrysia</taxon>
        <taxon>Noctuoidea</taxon>
        <taxon>Noctuidae</taxon>
        <taxon>Amphipyrinae</taxon>
        <taxon>Spodoptera</taxon>
    </lineage>
</organism>
<proteinExistence type="predicted"/>
<reference evidence="2" key="1">
    <citation type="submission" date="2016-07" db="EMBL/GenBank/DDBJ databases">
        <authorList>
            <person name="Bretaudeau A."/>
        </authorList>
    </citation>
    <scope>NUCLEOTIDE SEQUENCE</scope>
    <source>
        <strain evidence="2">Rice</strain>
        <tissue evidence="2">Whole body</tissue>
    </source>
</reference>
<gene>
    <name evidence="2" type="ORF">SFRICE_007358</name>
</gene>
<accession>A0A2H1W6U7</accession>
<evidence type="ECO:0000256" key="1">
    <source>
        <dbReference type="SAM" id="MobiDB-lite"/>
    </source>
</evidence>
<feature type="region of interest" description="Disordered" evidence="1">
    <location>
        <begin position="35"/>
        <end position="71"/>
    </location>
</feature>